<organism evidence="1 2">
    <name type="scientific">Paenibacillus sonchi</name>
    <dbReference type="NCBI Taxonomy" id="373687"/>
    <lineage>
        <taxon>Bacteria</taxon>
        <taxon>Bacillati</taxon>
        <taxon>Bacillota</taxon>
        <taxon>Bacilli</taxon>
        <taxon>Bacillales</taxon>
        <taxon>Paenibacillaceae</taxon>
        <taxon>Paenibacillus</taxon>
        <taxon>Paenibacillus sonchi group</taxon>
    </lineage>
</organism>
<keyword evidence="2" id="KW-1185">Reference proteome</keyword>
<dbReference type="InterPro" id="IPR036388">
    <property type="entry name" value="WH-like_DNA-bd_sf"/>
</dbReference>
<reference evidence="1 2" key="1">
    <citation type="submission" date="2021-01" db="EMBL/GenBank/DDBJ databases">
        <title>Whole genome sequence of Paenibacillus sonchi LMG 24727 for comparative genomics.</title>
        <authorList>
            <person name="Lee G."/>
            <person name="Kim M.-J."/>
            <person name="Lim K."/>
            <person name="Shin J.-H."/>
        </authorList>
    </citation>
    <scope>NUCLEOTIDE SEQUENCE [LARGE SCALE GENOMIC DNA]</scope>
    <source>
        <strain evidence="1 2">LMG 24727</strain>
        <plasmid evidence="1 2">unnamed1</plasmid>
    </source>
</reference>
<evidence type="ECO:0000313" key="2">
    <source>
        <dbReference type="Proteomes" id="UP000595841"/>
    </source>
</evidence>
<proteinExistence type="predicted"/>
<protein>
    <submittedName>
        <fullName evidence="1">Uncharacterized protein</fullName>
    </submittedName>
</protein>
<geneLocation type="plasmid" evidence="1 2">
    <name>unnamed1</name>
</geneLocation>
<keyword evidence="1" id="KW-0614">Plasmid</keyword>
<dbReference type="KEGG" id="pson:JI735_33855"/>
<gene>
    <name evidence="1" type="ORF">JI735_33855</name>
</gene>
<dbReference type="InterPro" id="IPR036390">
    <property type="entry name" value="WH_DNA-bd_sf"/>
</dbReference>
<name>A0A974SHH3_9BACL</name>
<dbReference type="EMBL" id="CP068596">
    <property type="protein sequence ID" value="QQZ64675.1"/>
    <property type="molecule type" value="Genomic_DNA"/>
</dbReference>
<dbReference type="Gene3D" id="1.10.10.10">
    <property type="entry name" value="Winged helix-like DNA-binding domain superfamily/Winged helix DNA-binding domain"/>
    <property type="match status" value="1"/>
</dbReference>
<dbReference type="AlphaFoldDB" id="A0A974SHH3"/>
<sequence>MISNLPNASKLIMQTLDKMQSSNKNSFNKEDLSLRSQVRRGDLNNALNWIEALGLVDYSSSGRQKLYSLTPLGVKAFEKFNDLFNTLRDEVRE</sequence>
<accession>A0A974SHH3</accession>
<evidence type="ECO:0000313" key="1">
    <source>
        <dbReference type="EMBL" id="QQZ64675.1"/>
    </source>
</evidence>
<dbReference type="Proteomes" id="UP000595841">
    <property type="component" value="Plasmid unnamed1"/>
</dbReference>
<dbReference type="SUPFAM" id="SSF46785">
    <property type="entry name" value="Winged helix' DNA-binding domain"/>
    <property type="match status" value="1"/>
</dbReference>